<name>A0A370HDF2_9NOCA</name>
<comment type="caution">
    <text evidence="1">The sequence shown here is derived from an EMBL/GenBank/DDBJ whole genome shotgun (WGS) entry which is preliminary data.</text>
</comment>
<keyword evidence="2" id="KW-1185">Reference proteome</keyword>
<dbReference type="AlphaFoldDB" id="A0A370HDF2"/>
<protein>
    <submittedName>
        <fullName evidence="1">Uncharacterized protein</fullName>
    </submittedName>
</protein>
<accession>A0A370HDF2</accession>
<dbReference type="EMBL" id="QQAZ01000001">
    <property type="protein sequence ID" value="RDI55264.1"/>
    <property type="molecule type" value="Genomic_DNA"/>
</dbReference>
<reference evidence="1 2" key="1">
    <citation type="submission" date="2018-07" db="EMBL/GenBank/DDBJ databases">
        <title>Genomic Encyclopedia of Type Strains, Phase IV (KMG-IV): sequencing the most valuable type-strain genomes for metagenomic binning, comparative biology and taxonomic classification.</title>
        <authorList>
            <person name="Goeker M."/>
        </authorList>
    </citation>
    <scope>NUCLEOTIDE SEQUENCE [LARGE SCALE GENOMIC DNA]</scope>
    <source>
        <strain evidence="1 2">DSM 44952</strain>
    </source>
</reference>
<gene>
    <name evidence="1" type="ORF">DFR68_10197</name>
</gene>
<organism evidence="1 2">
    <name type="scientific">Nocardia mexicana</name>
    <dbReference type="NCBI Taxonomy" id="279262"/>
    <lineage>
        <taxon>Bacteria</taxon>
        <taxon>Bacillati</taxon>
        <taxon>Actinomycetota</taxon>
        <taxon>Actinomycetes</taxon>
        <taxon>Mycobacteriales</taxon>
        <taxon>Nocardiaceae</taxon>
        <taxon>Nocardia</taxon>
    </lineage>
</organism>
<evidence type="ECO:0000313" key="2">
    <source>
        <dbReference type="Proteomes" id="UP000255355"/>
    </source>
</evidence>
<proteinExistence type="predicted"/>
<dbReference type="Proteomes" id="UP000255355">
    <property type="component" value="Unassembled WGS sequence"/>
</dbReference>
<evidence type="ECO:0000313" key="1">
    <source>
        <dbReference type="EMBL" id="RDI55264.1"/>
    </source>
</evidence>
<sequence>MLGFVDNSSDSPAFIDVDGAEMLGVRRFRYLQLAHGGVLEETANRPDRGVLEKVVSPEGCDVVLLDDVGASLQPVGSSGWIRLHDDVGDASPFGSVEHTPELVGILRTHNRCRRGDPAPIQQFQSVDGHRSTTHWQQVFTNITDRA</sequence>